<dbReference type="EMBL" id="BMAW01096615">
    <property type="protein sequence ID" value="GFS75513.1"/>
    <property type="molecule type" value="Genomic_DNA"/>
</dbReference>
<protein>
    <submittedName>
        <fullName evidence="1">Uncharacterized protein</fullName>
    </submittedName>
</protein>
<proteinExistence type="predicted"/>
<dbReference type="OrthoDB" id="6429968at2759"/>
<dbReference type="Proteomes" id="UP000887013">
    <property type="component" value="Unassembled WGS sequence"/>
</dbReference>
<accession>A0A8X6MSH8</accession>
<evidence type="ECO:0000313" key="2">
    <source>
        <dbReference type="Proteomes" id="UP000887013"/>
    </source>
</evidence>
<organism evidence="1 2">
    <name type="scientific">Nephila pilipes</name>
    <name type="common">Giant wood spider</name>
    <name type="synonym">Nephila maculata</name>
    <dbReference type="NCBI Taxonomy" id="299642"/>
    <lineage>
        <taxon>Eukaryota</taxon>
        <taxon>Metazoa</taxon>
        <taxon>Ecdysozoa</taxon>
        <taxon>Arthropoda</taxon>
        <taxon>Chelicerata</taxon>
        <taxon>Arachnida</taxon>
        <taxon>Araneae</taxon>
        <taxon>Araneomorphae</taxon>
        <taxon>Entelegynae</taxon>
        <taxon>Araneoidea</taxon>
        <taxon>Nephilidae</taxon>
        <taxon>Nephila</taxon>
    </lineage>
</organism>
<sequence length="130" mass="15047">MTRYCLLRCHGQQTDKTWIGDLILKILCREDFGTRRGLCVNLVLQCIYCGQATCAMSSDMTNGFDDINIRLAFGMLCIRKDNSAAKTFCVVMNLPPPPAKFERYNNILLRSNDKSELRINEKYCRRYCEE</sequence>
<dbReference type="AlphaFoldDB" id="A0A8X6MSH8"/>
<evidence type="ECO:0000313" key="1">
    <source>
        <dbReference type="EMBL" id="GFS75513.1"/>
    </source>
</evidence>
<reference evidence="1" key="1">
    <citation type="submission" date="2020-08" db="EMBL/GenBank/DDBJ databases">
        <title>Multicomponent nature underlies the extraordinary mechanical properties of spider dragline silk.</title>
        <authorList>
            <person name="Kono N."/>
            <person name="Nakamura H."/>
            <person name="Mori M."/>
            <person name="Yoshida Y."/>
            <person name="Ohtoshi R."/>
            <person name="Malay A.D."/>
            <person name="Moran D.A.P."/>
            <person name="Tomita M."/>
            <person name="Numata K."/>
            <person name="Arakawa K."/>
        </authorList>
    </citation>
    <scope>NUCLEOTIDE SEQUENCE</scope>
</reference>
<comment type="caution">
    <text evidence="1">The sequence shown here is derived from an EMBL/GenBank/DDBJ whole genome shotgun (WGS) entry which is preliminary data.</text>
</comment>
<keyword evidence="2" id="KW-1185">Reference proteome</keyword>
<gene>
    <name evidence="1" type="ORF">NPIL_478781</name>
</gene>
<name>A0A8X6MSH8_NEPPI</name>